<comment type="similarity">
    <text evidence="1 4">Belongs to the CKS family.</text>
</comment>
<dbReference type="PROSITE" id="PS00945">
    <property type="entry name" value="CKS_2"/>
    <property type="match status" value="1"/>
</dbReference>
<protein>
    <recommendedName>
        <fullName evidence="4">Cyclin-dependent kinases regulatory subunit</fullName>
    </recommendedName>
</protein>
<proteinExistence type="inferred from homology"/>
<dbReference type="SUPFAM" id="SSF55637">
    <property type="entry name" value="Cell cycle regulatory proteins"/>
    <property type="match status" value="1"/>
</dbReference>
<evidence type="ECO:0000256" key="3">
    <source>
        <dbReference type="ARBA" id="ARBA00023306"/>
    </source>
</evidence>
<reference evidence="5 6" key="1">
    <citation type="journal article" date="2015" name="PLoS Pathog.">
        <title>Leptomonas seymouri: Adaptations to the Dixenous Life Cycle Analyzed by Genome Sequencing, Transcriptome Profiling and Co-infection with Leishmania donovani.</title>
        <authorList>
            <person name="Kraeva N."/>
            <person name="Butenko A."/>
            <person name="Hlavacova J."/>
            <person name="Kostygov A."/>
            <person name="Myskova J."/>
            <person name="Grybchuk D."/>
            <person name="Lestinova T."/>
            <person name="Votypka J."/>
            <person name="Volf P."/>
            <person name="Opperdoes F."/>
            <person name="Flegontov P."/>
            <person name="Lukes J."/>
            <person name="Yurchenko V."/>
        </authorList>
    </citation>
    <scope>NUCLEOTIDE SEQUENCE [LARGE SCALE GENOMIC DNA]</scope>
    <source>
        <strain evidence="5 6">ATCC 30220</strain>
    </source>
</reference>
<gene>
    <name evidence="5" type="ORF">ABL78_6355</name>
</gene>
<evidence type="ECO:0000256" key="1">
    <source>
        <dbReference type="ARBA" id="ARBA00007782"/>
    </source>
</evidence>
<name>A0A0N1HTV2_LEPSE</name>
<evidence type="ECO:0000313" key="5">
    <source>
        <dbReference type="EMBL" id="KPI84594.1"/>
    </source>
</evidence>
<dbReference type="FunFam" id="3.30.170.10:FF:000006">
    <property type="entry name" value="Cyclin-dependent kinases regulatory subunit"/>
    <property type="match status" value="1"/>
</dbReference>
<sequence>MPAKPAQDFFSLDANGQREALIIIKKLQCKILYSDKYFDDTYEYRHVILPKDLARLVPTSRLMSEMEWRQLGVQQSQGWVHYMIHKPEPHVLLFKRPRTA</sequence>
<dbReference type="OMA" id="MSENEWR"/>
<dbReference type="PANTHER" id="PTHR23415">
    <property type="entry name" value="CYCLIN-DEPENDENT KINASES REGULATORY SUBUNIT/60S RIBOSOME SUBUNIT BIOGENESIS PROTEIN NIP7"/>
    <property type="match status" value="1"/>
</dbReference>
<dbReference type="Pfam" id="PF01111">
    <property type="entry name" value="CKS"/>
    <property type="match status" value="1"/>
</dbReference>
<dbReference type="VEuPathDB" id="TriTrypDB:Lsey_0246_0110"/>
<evidence type="ECO:0000256" key="4">
    <source>
        <dbReference type="RuleBase" id="RU311113"/>
    </source>
</evidence>
<dbReference type="GO" id="GO:0016301">
    <property type="term" value="F:kinase activity"/>
    <property type="evidence" value="ECO:0007669"/>
    <property type="project" value="UniProtKB-KW"/>
</dbReference>
<dbReference type="EMBL" id="LJSK01000246">
    <property type="protein sequence ID" value="KPI84594.1"/>
    <property type="molecule type" value="Genomic_DNA"/>
</dbReference>
<comment type="caution">
    <text evidence="5">The sequence shown here is derived from an EMBL/GenBank/DDBJ whole genome shotgun (WGS) entry which is preliminary data.</text>
</comment>
<keyword evidence="2 4" id="KW-0132">Cell division</keyword>
<keyword evidence="6" id="KW-1185">Reference proteome</keyword>
<comment type="function">
    <text evidence="4">Binds to the catalytic subunit of the cyclin dependent kinases and is essential for their biological function.</text>
</comment>
<accession>A0A0N1HTV2</accession>
<dbReference type="AlphaFoldDB" id="A0A0N1HTV2"/>
<dbReference type="InterPro" id="IPR000789">
    <property type="entry name" value="Cyclin-dep_kinase_reg-sub"/>
</dbReference>
<keyword evidence="3 4" id="KW-0131">Cell cycle</keyword>
<dbReference type="OrthoDB" id="440676at2759"/>
<organism evidence="5 6">
    <name type="scientific">Leptomonas seymouri</name>
    <dbReference type="NCBI Taxonomy" id="5684"/>
    <lineage>
        <taxon>Eukaryota</taxon>
        <taxon>Discoba</taxon>
        <taxon>Euglenozoa</taxon>
        <taxon>Kinetoplastea</taxon>
        <taxon>Metakinetoplastina</taxon>
        <taxon>Trypanosomatida</taxon>
        <taxon>Trypanosomatidae</taxon>
        <taxon>Leishmaniinae</taxon>
        <taxon>Leptomonas</taxon>
    </lineage>
</organism>
<dbReference type="PROSITE" id="PS00944">
    <property type="entry name" value="CKS_1"/>
    <property type="match status" value="1"/>
</dbReference>
<dbReference type="Gene3D" id="3.30.170.10">
    <property type="entry name" value="Cyclin-dependent kinase, regulatory subunit"/>
    <property type="match status" value="1"/>
</dbReference>
<dbReference type="Proteomes" id="UP000038009">
    <property type="component" value="Unassembled WGS sequence"/>
</dbReference>
<dbReference type="InterPro" id="IPR036858">
    <property type="entry name" value="Cyclin-dep_kinase_reg-sub_sf"/>
</dbReference>
<dbReference type="GO" id="GO:0051301">
    <property type="term" value="P:cell division"/>
    <property type="evidence" value="ECO:0007669"/>
    <property type="project" value="UniProtKB-UniRule"/>
</dbReference>
<dbReference type="GO" id="GO:0016538">
    <property type="term" value="F:cyclin-dependent protein serine/threonine kinase regulator activity"/>
    <property type="evidence" value="ECO:0007669"/>
    <property type="project" value="InterPro"/>
</dbReference>
<dbReference type="SMART" id="SM01084">
    <property type="entry name" value="CKS"/>
    <property type="match status" value="1"/>
</dbReference>
<keyword evidence="5" id="KW-0418">Kinase</keyword>
<dbReference type="PRINTS" id="PR00296">
    <property type="entry name" value="CYCLINKINASE"/>
</dbReference>
<evidence type="ECO:0000256" key="2">
    <source>
        <dbReference type="ARBA" id="ARBA00022618"/>
    </source>
</evidence>
<evidence type="ECO:0000313" key="6">
    <source>
        <dbReference type="Proteomes" id="UP000038009"/>
    </source>
</evidence>
<keyword evidence="5" id="KW-0808">Transferase</keyword>